<feature type="domain" description="Thiamine pyrophosphate enzyme central" evidence="5">
    <location>
        <begin position="196"/>
        <end position="306"/>
    </location>
</feature>
<evidence type="ECO:0000259" key="6">
    <source>
        <dbReference type="Pfam" id="PF02775"/>
    </source>
</evidence>
<dbReference type="EMBL" id="FODH01000003">
    <property type="protein sequence ID" value="SEN92377.1"/>
    <property type="molecule type" value="Genomic_DNA"/>
</dbReference>
<reference evidence="8 11" key="2">
    <citation type="submission" date="2021-06" db="EMBL/GenBank/DDBJ databases">
        <title>Whole genome sequence of Paenibacillus sophorae DSM23020 for comparative genomics.</title>
        <authorList>
            <person name="Kim M.-J."/>
            <person name="Lee G."/>
            <person name="Shin J.-H."/>
        </authorList>
    </citation>
    <scope>NUCLEOTIDE SEQUENCE [LARGE SCALE GENOMIC DNA]</scope>
    <source>
        <strain evidence="8 11">DSM 23020</strain>
    </source>
</reference>
<dbReference type="Proteomes" id="UP000683429">
    <property type="component" value="Chromosome"/>
</dbReference>
<evidence type="ECO:0000259" key="5">
    <source>
        <dbReference type="Pfam" id="PF00205"/>
    </source>
</evidence>
<protein>
    <submittedName>
        <fullName evidence="9">Acetolactate synthase-1/2/3 large subunit</fullName>
    </submittedName>
    <submittedName>
        <fullName evidence="8">Thiamine pyrophosphate-binding protein</fullName>
    </submittedName>
</protein>
<reference evidence="9 10" key="1">
    <citation type="submission" date="2016-10" db="EMBL/GenBank/DDBJ databases">
        <authorList>
            <person name="de Groot N.N."/>
        </authorList>
    </citation>
    <scope>NUCLEOTIDE SEQUENCE [LARGE SCALE GENOMIC DNA]</scope>
    <source>
        <strain evidence="9 10">CGMCC 1.10238</strain>
    </source>
</reference>
<dbReference type="SUPFAM" id="SSF52467">
    <property type="entry name" value="DHS-like NAD/FAD-binding domain"/>
    <property type="match status" value="1"/>
</dbReference>
<evidence type="ECO:0000313" key="10">
    <source>
        <dbReference type="Proteomes" id="UP000198809"/>
    </source>
</evidence>
<dbReference type="InterPro" id="IPR029035">
    <property type="entry name" value="DHS-like_NAD/FAD-binding_dom"/>
</dbReference>
<dbReference type="InterPro" id="IPR045229">
    <property type="entry name" value="TPP_enz"/>
</dbReference>
<dbReference type="GO" id="GO:0000287">
    <property type="term" value="F:magnesium ion binding"/>
    <property type="evidence" value="ECO:0007669"/>
    <property type="project" value="InterPro"/>
</dbReference>
<dbReference type="InterPro" id="IPR012000">
    <property type="entry name" value="Thiamin_PyroP_enz_cen_dom"/>
</dbReference>
<feature type="domain" description="Thiamine pyrophosphate enzyme N-terminal TPP-binding" evidence="7">
    <location>
        <begin position="4"/>
        <end position="119"/>
    </location>
</feature>
<organism evidence="9 10">
    <name type="scientific">Paenibacillus sophorae</name>
    <dbReference type="NCBI Taxonomy" id="1333845"/>
    <lineage>
        <taxon>Bacteria</taxon>
        <taxon>Bacillati</taxon>
        <taxon>Bacillota</taxon>
        <taxon>Bacilli</taxon>
        <taxon>Bacillales</taxon>
        <taxon>Paenibacillaceae</taxon>
        <taxon>Paenibacillus</taxon>
    </lineage>
</organism>
<feature type="domain" description="Thiamine pyrophosphate enzyme TPP-binding" evidence="6">
    <location>
        <begin position="400"/>
        <end position="535"/>
    </location>
</feature>
<evidence type="ECO:0000313" key="11">
    <source>
        <dbReference type="Proteomes" id="UP000683429"/>
    </source>
</evidence>
<dbReference type="PANTHER" id="PTHR18968">
    <property type="entry name" value="THIAMINE PYROPHOSPHATE ENZYMES"/>
    <property type="match status" value="1"/>
</dbReference>
<dbReference type="RefSeq" id="WP_036603183.1">
    <property type="nucleotide sequence ID" value="NZ_CP076607.1"/>
</dbReference>
<comment type="similarity">
    <text evidence="2 4">Belongs to the TPP enzyme family.</text>
</comment>
<dbReference type="Proteomes" id="UP000198809">
    <property type="component" value="Unassembled WGS sequence"/>
</dbReference>
<dbReference type="GO" id="GO:0003984">
    <property type="term" value="F:acetolactate synthase activity"/>
    <property type="evidence" value="ECO:0007669"/>
    <property type="project" value="TreeGrafter"/>
</dbReference>
<name>A0A1H8KHS9_9BACL</name>
<dbReference type="GO" id="GO:0030976">
    <property type="term" value="F:thiamine pyrophosphate binding"/>
    <property type="evidence" value="ECO:0007669"/>
    <property type="project" value="InterPro"/>
</dbReference>
<dbReference type="GO" id="GO:0005948">
    <property type="term" value="C:acetolactate synthase complex"/>
    <property type="evidence" value="ECO:0007669"/>
    <property type="project" value="TreeGrafter"/>
</dbReference>
<gene>
    <name evidence="8" type="ORF">KP014_17405</name>
    <name evidence="9" type="ORF">SAMN04487895_103449</name>
</gene>
<dbReference type="SUPFAM" id="SSF52518">
    <property type="entry name" value="Thiamin diphosphate-binding fold (THDP-binding)"/>
    <property type="match status" value="2"/>
</dbReference>
<dbReference type="OrthoDB" id="4494979at2"/>
<sequence length="568" mass="62683">MNITGAELVVQSLTQHHIDMVFGLVGNQISPILVHLEYSGIRYIGTRHEQAAIHMADGYSQVKRTSAVAMVSGGPGFTNSITGIVKAFFANTPLVVIIGSVVNSQRNKGALQDMDQLGMIRNYTKWSATVFEPSRIPEMLHQAFYKANSGKKGPVVLEIPIDVLKREIDVSSLSGIIGKCDVNCDVNASVASLTCIEDFVRQLDLAERPVILLGDETYYAKCEMMLEELLSFLNIPVFTIAKARGIVSDSDHDSCCGNGRILEAGPQTEIISQADLVVNIGVSSDYQMDFFGEPLFHREQRYINISEYIDDLPFLEFEKSTVWKVNVHAFLSALRVYLRDNQLKLEKAEWLAKARTEIDLFFDQLDKTVHPSEDVNPVHFLNTLQNKIMPDTILVLDGSNAMFWAGLLLRANTPGQIIIASDGTHGPMGPGLPLALGAKLAAPGREVLLYTGDGSFGFNMAELDTSIAYRIPVTVIVHNDRSWGLCKTTQEILYQSVCGVELSDVRYDRITEAFGGEGVLVERDVDVEDAINGMVFPTPVTRCLDVRMITTSYSPGLAKFNTFLEAMK</sequence>
<dbReference type="Pfam" id="PF02775">
    <property type="entry name" value="TPP_enzyme_C"/>
    <property type="match status" value="1"/>
</dbReference>
<dbReference type="FunFam" id="3.40.50.970:FF:000007">
    <property type="entry name" value="Acetolactate synthase"/>
    <property type="match status" value="1"/>
</dbReference>
<dbReference type="Pfam" id="PF02776">
    <property type="entry name" value="TPP_enzyme_N"/>
    <property type="match status" value="1"/>
</dbReference>
<dbReference type="InterPro" id="IPR012001">
    <property type="entry name" value="Thiamin_PyroP_enz_TPP-bd_dom"/>
</dbReference>
<dbReference type="GO" id="GO:0009097">
    <property type="term" value="P:isoleucine biosynthetic process"/>
    <property type="evidence" value="ECO:0007669"/>
    <property type="project" value="TreeGrafter"/>
</dbReference>
<evidence type="ECO:0000256" key="3">
    <source>
        <dbReference type="ARBA" id="ARBA00023052"/>
    </source>
</evidence>
<dbReference type="EMBL" id="CP076607">
    <property type="protein sequence ID" value="QWU13748.1"/>
    <property type="molecule type" value="Genomic_DNA"/>
</dbReference>
<keyword evidence="3 4" id="KW-0786">Thiamine pyrophosphate</keyword>
<dbReference type="GO" id="GO:0009099">
    <property type="term" value="P:L-valine biosynthetic process"/>
    <property type="evidence" value="ECO:0007669"/>
    <property type="project" value="TreeGrafter"/>
</dbReference>
<dbReference type="CDD" id="cd07035">
    <property type="entry name" value="TPP_PYR_POX_like"/>
    <property type="match status" value="1"/>
</dbReference>
<proteinExistence type="inferred from homology"/>
<accession>A0A1H8KHS9</accession>
<dbReference type="Gene3D" id="3.40.50.970">
    <property type="match status" value="2"/>
</dbReference>
<keyword evidence="11" id="KW-1185">Reference proteome</keyword>
<comment type="cofactor">
    <cofactor evidence="1">
        <name>thiamine diphosphate</name>
        <dbReference type="ChEBI" id="CHEBI:58937"/>
    </cofactor>
</comment>
<dbReference type="STRING" id="1333845.SAMN04487895_103449"/>
<evidence type="ECO:0000313" key="9">
    <source>
        <dbReference type="EMBL" id="SEN92377.1"/>
    </source>
</evidence>
<dbReference type="GO" id="GO:0050660">
    <property type="term" value="F:flavin adenine dinucleotide binding"/>
    <property type="evidence" value="ECO:0007669"/>
    <property type="project" value="TreeGrafter"/>
</dbReference>
<dbReference type="AlphaFoldDB" id="A0A1H8KHS9"/>
<evidence type="ECO:0000256" key="2">
    <source>
        <dbReference type="ARBA" id="ARBA00007812"/>
    </source>
</evidence>
<dbReference type="Gene3D" id="3.40.50.1220">
    <property type="entry name" value="TPP-binding domain"/>
    <property type="match status" value="1"/>
</dbReference>
<evidence type="ECO:0000256" key="1">
    <source>
        <dbReference type="ARBA" id="ARBA00001964"/>
    </source>
</evidence>
<dbReference type="InterPro" id="IPR029061">
    <property type="entry name" value="THDP-binding"/>
</dbReference>
<evidence type="ECO:0000256" key="4">
    <source>
        <dbReference type="RuleBase" id="RU362132"/>
    </source>
</evidence>
<dbReference type="PANTHER" id="PTHR18968:SF166">
    <property type="entry name" value="2-HYDROXYACYL-COA LYASE 2"/>
    <property type="match status" value="1"/>
</dbReference>
<evidence type="ECO:0000313" key="8">
    <source>
        <dbReference type="EMBL" id="QWU13748.1"/>
    </source>
</evidence>
<evidence type="ECO:0000259" key="7">
    <source>
        <dbReference type="Pfam" id="PF02776"/>
    </source>
</evidence>
<dbReference type="InterPro" id="IPR011766">
    <property type="entry name" value="TPP_enzyme_TPP-bd"/>
</dbReference>
<dbReference type="Pfam" id="PF00205">
    <property type="entry name" value="TPP_enzyme_M"/>
    <property type="match status" value="1"/>
</dbReference>